<feature type="compositionally biased region" description="Basic and acidic residues" evidence="1">
    <location>
        <begin position="231"/>
        <end position="249"/>
    </location>
</feature>
<evidence type="ECO:0000313" key="3">
    <source>
        <dbReference type="EMBL" id="KAF2104382.1"/>
    </source>
</evidence>
<keyword evidence="2" id="KW-0472">Membrane</keyword>
<keyword evidence="2" id="KW-1133">Transmembrane helix</keyword>
<reference evidence="3" key="1">
    <citation type="journal article" date="2020" name="Stud. Mycol.">
        <title>101 Dothideomycetes genomes: a test case for predicting lifestyles and emergence of pathogens.</title>
        <authorList>
            <person name="Haridas S."/>
            <person name="Albert R."/>
            <person name="Binder M."/>
            <person name="Bloem J."/>
            <person name="Labutti K."/>
            <person name="Salamov A."/>
            <person name="Andreopoulos B."/>
            <person name="Baker S."/>
            <person name="Barry K."/>
            <person name="Bills G."/>
            <person name="Bluhm B."/>
            <person name="Cannon C."/>
            <person name="Castanera R."/>
            <person name="Culley D."/>
            <person name="Daum C."/>
            <person name="Ezra D."/>
            <person name="Gonzalez J."/>
            <person name="Henrissat B."/>
            <person name="Kuo A."/>
            <person name="Liang C."/>
            <person name="Lipzen A."/>
            <person name="Lutzoni F."/>
            <person name="Magnuson J."/>
            <person name="Mondo S."/>
            <person name="Nolan M."/>
            <person name="Ohm R."/>
            <person name="Pangilinan J."/>
            <person name="Park H.-J."/>
            <person name="Ramirez L."/>
            <person name="Alfaro M."/>
            <person name="Sun H."/>
            <person name="Tritt A."/>
            <person name="Yoshinaga Y."/>
            <person name="Zwiers L.-H."/>
            <person name="Turgeon B."/>
            <person name="Goodwin S."/>
            <person name="Spatafora J."/>
            <person name="Crous P."/>
            <person name="Grigoriev I."/>
        </authorList>
    </citation>
    <scope>NUCLEOTIDE SEQUENCE</scope>
    <source>
        <strain evidence="3">CBS 133067</strain>
    </source>
</reference>
<keyword evidence="2" id="KW-0812">Transmembrane</keyword>
<feature type="region of interest" description="Disordered" evidence="1">
    <location>
        <begin position="227"/>
        <end position="284"/>
    </location>
</feature>
<dbReference type="Proteomes" id="UP000799772">
    <property type="component" value="Unassembled WGS sequence"/>
</dbReference>
<feature type="region of interest" description="Disordered" evidence="1">
    <location>
        <begin position="384"/>
        <end position="527"/>
    </location>
</feature>
<dbReference type="AlphaFoldDB" id="A0A9P4MEE4"/>
<accession>A0A9P4MEE4</accession>
<feature type="transmembrane region" description="Helical" evidence="2">
    <location>
        <begin position="33"/>
        <end position="54"/>
    </location>
</feature>
<feature type="compositionally biased region" description="Low complexity" evidence="1">
    <location>
        <begin position="263"/>
        <end position="273"/>
    </location>
</feature>
<feature type="compositionally biased region" description="Basic and acidic residues" evidence="1">
    <location>
        <begin position="384"/>
        <end position="415"/>
    </location>
</feature>
<dbReference type="EMBL" id="ML978121">
    <property type="protein sequence ID" value="KAF2104382.1"/>
    <property type="molecule type" value="Genomic_DNA"/>
</dbReference>
<protein>
    <submittedName>
        <fullName evidence="3">Uncharacterized protein</fullName>
    </submittedName>
</protein>
<evidence type="ECO:0000313" key="4">
    <source>
        <dbReference type="Proteomes" id="UP000799772"/>
    </source>
</evidence>
<evidence type="ECO:0000256" key="1">
    <source>
        <dbReference type="SAM" id="MobiDB-lite"/>
    </source>
</evidence>
<gene>
    <name evidence="3" type="ORF">NA57DRAFT_70589</name>
</gene>
<name>A0A9P4MEE4_9PEZI</name>
<comment type="caution">
    <text evidence="3">The sequence shown here is derived from an EMBL/GenBank/DDBJ whole genome shotgun (WGS) entry which is preliminary data.</text>
</comment>
<organism evidence="3 4">
    <name type="scientific">Rhizodiscina lignyota</name>
    <dbReference type="NCBI Taxonomy" id="1504668"/>
    <lineage>
        <taxon>Eukaryota</taxon>
        <taxon>Fungi</taxon>
        <taxon>Dikarya</taxon>
        <taxon>Ascomycota</taxon>
        <taxon>Pezizomycotina</taxon>
        <taxon>Dothideomycetes</taxon>
        <taxon>Pleosporomycetidae</taxon>
        <taxon>Aulographales</taxon>
        <taxon>Rhizodiscinaceae</taxon>
        <taxon>Rhizodiscina</taxon>
    </lineage>
</organism>
<evidence type="ECO:0000256" key="2">
    <source>
        <dbReference type="SAM" id="Phobius"/>
    </source>
</evidence>
<feature type="compositionally biased region" description="Basic and acidic residues" evidence="1">
    <location>
        <begin position="478"/>
        <end position="521"/>
    </location>
</feature>
<keyword evidence="4" id="KW-1185">Reference proteome</keyword>
<proteinExistence type="predicted"/>
<sequence length="527" mass="58993">MAPLPPSIRQRETFDQVVKGIQGGQGLSKADKAGIGVGATVGTFLFTALIYLCWRYLKQRKERRAQEIVEKVREERERLLIEELDRLRKRDAEAYAARQNQIWHGTPRVSSELDPEFDLNLPGLPRRRGGSAIDLSGTKPQVPFSTITRGVDHKQDNHDPIIGHMTPAKRRMLEEWHRRGLRSSIGFRSEVSAAAVPASSLGPDESASAVAARYAVARYRSRSAEALPNMTHHEMERTEMRPVEDEVPFKSRNRRPTDVDNLPAAPAPAASPQRRIRAASDMSAQDRIKTLAHALLKGIPEDEHVEYEMQDLPPRRQEEEFSPTGETVGSSKGKARLLDVSIGDEETATSHTSLSFSGFDFPESMLSEDPSTFLSLDPFRDEARRNKEKAAQAKAAQREREIQARKPRVYLRDTADVGAEEEERASPAEASGKAKARLPDVSVGLGHETTPHTSMFLSDFDFPRSTLSDYETDLSLDPWRDVAQRNKEKAAKERAAQREQALRAWKERQHARDPDRGKEQEGGGTGS</sequence>